<gene>
    <name evidence="1" type="ORF">RF11_14920</name>
</gene>
<dbReference type="EMBL" id="JWZT01001089">
    <property type="protein sequence ID" value="KII72826.1"/>
    <property type="molecule type" value="Genomic_DNA"/>
</dbReference>
<keyword evidence="2" id="KW-1185">Reference proteome</keyword>
<name>A0A0C2MZP7_THEKT</name>
<comment type="caution">
    <text evidence="1">The sequence shown here is derived from an EMBL/GenBank/DDBJ whole genome shotgun (WGS) entry which is preliminary data.</text>
</comment>
<reference evidence="1 2" key="1">
    <citation type="journal article" date="2014" name="Genome Biol. Evol.">
        <title>The genome of the myxosporean Thelohanellus kitauei shows adaptations to nutrient acquisition within its fish host.</title>
        <authorList>
            <person name="Yang Y."/>
            <person name="Xiong J."/>
            <person name="Zhou Z."/>
            <person name="Huo F."/>
            <person name="Miao W."/>
            <person name="Ran C."/>
            <person name="Liu Y."/>
            <person name="Zhang J."/>
            <person name="Feng J."/>
            <person name="Wang M."/>
            <person name="Wang M."/>
            <person name="Wang L."/>
            <person name="Yao B."/>
        </authorList>
    </citation>
    <scope>NUCLEOTIDE SEQUENCE [LARGE SCALE GENOMIC DNA]</scope>
    <source>
        <strain evidence="1">Wuqing</strain>
    </source>
</reference>
<proteinExistence type="predicted"/>
<accession>A0A0C2MZP7</accession>
<organism evidence="1 2">
    <name type="scientific">Thelohanellus kitauei</name>
    <name type="common">Myxosporean</name>
    <dbReference type="NCBI Taxonomy" id="669202"/>
    <lineage>
        <taxon>Eukaryota</taxon>
        <taxon>Metazoa</taxon>
        <taxon>Cnidaria</taxon>
        <taxon>Myxozoa</taxon>
        <taxon>Myxosporea</taxon>
        <taxon>Bivalvulida</taxon>
        <taxon>Platysporina</taxon>
        <taxon>Myxobolidae</taxon>
        <taxon>Thelohanellus</taxon>
    </lineage>
</organism>
<evidence type="ECO:0000313" key="1">
    <source>
        <dbReference type="EMBL" id="KII72826.1"/>
    </source>
</evidence>
<protein>
    <submittedName>
        <fullName evidence="1">Uncharacterized protein</fullName>
    </submittedName>
</protein>
<dbReference type="AlphaFoldDB" id="A0A0C2MZP7"/>
<dbReference type="OrthoDB" id="443634at2759"/>
<dbReference type="Proteomes" id="UP000031668">
    <property type="component" value="Unassembled WGS sequence"/>
</dbReference>
<evidence type="ECO:0000313" key="2">
    <source>
        <dbReference type="Proteomes" id="UP000031668"/>
    </source>
</evidence>
<sequence length="157" mass="18658">MDNGKTFEIMKMENEHGDSACRLYNAKFNFYYDEINDMHFENERIIATYQPDEDFIGTEYFILYDNDMIWKRVPFYAINSMNMGGIIVGLNKTSKNIMYTFDEGQTYYKLPLNVEYKSTYSVKRIGRYENEALIIYGRNQITSHMIVTHVDFTNIFS</sequence>